<feature type="domain" description="Type I restriction enzyme HindI endonuclease subunit-like C-terminal" evidence="1">
    <location>
        <begin position="1"/>
        <end position="46"/>
    </location>
</feature>
<dbReference type="Proteomes" id="UP000747074">
    <property type="component" value="Unassembled WGS sequence"/>
</dbReference>
<reference evidence="2" key="1">
    <citation type="journal article" date="2021" name="PeerJ">
        <title>Extensive microbial diversity within the chicken gut microbiome revealed by metagenomics and culture.</title>
        <authorList>
            <person name="Gilroy R."/>
            <person name="Ravi A."/>
            <person name="Getino M."/>
            <person name="Pursley I."/>
            <person name="Horton D.L."/>
            <person name="Alikhan N.F."/>
            <person name="Baker D."/>
            <person name="Gharbi K."/>
            <person name="Hall N."/>
            <person name="Watson M."/>
            <person name="Adriaenssens E.M."/>
            <person name="Foster-Nyarko E."/>
            <person name="Jarju S."/>
            <person name="Secka A."/>
            <person name="Antonio M."/>
            <person name="Oren A."/>
            <person name="Chaudhuri R.R."/>
            <person name="La Ragione R."/>
            <person name="Hildebrand F."/>
            <person name="Pallen M.J."/>
        </authorList>
    </citation>
    <scope>NUCLEOTIDE SEQUENCE</scope>
    <source>
        <strain evidence="2">CHK154-13316</strain>
    </source>
</reference>
<dbReference type="Pfam" id="PF11867">
    <property type="entry name" value="T1RH-like_C"/>
    <property type="match status" value="1"/>
</dbReference>
<comment type="caution">
    <text evidence="2">The sequence shown here is derived from an EMBL/GenBank/DDBJ whole genome shotgun (WGS) entry which is preliminary data.</text>
</comment>
<sequence length="93" mass="11234">MDWQKKESARAGMRRMIKRLLKKYKYPPEEAENALETVIHQCEQWTDNDSDNYNSLLNETRKYDFHNETYPPMAADERVEYYTPKNNNKNTLL</sequence>
<organism evidence="2 3">
    <name type="scientific">Bacteroides xylanisolvens</name>
    <dbReference type="NCBI Taxonomy" id="371601"/>
    <lineage>
        <taxon>Bacteria</taxon>
        <taxon>Pseudomonadati</taxon>
        <taxon>Bacteroidota</taxon>
        <taxon>Bacteroidia</taxon>
        <taxon>Bacteroidales</taxon>
        <taxon>Bacteroidaceae</taxon>
        <taxon>Bacteroides</taxon>
    </lineage>
</organism>
<reference evidence="2" key="2">
    <citation type="submission" date="2021-09" db="EMBL/GenBank/DDBJ databases">
        <authorList>
            <person name="Gilroy R."/>
        </authorList>
    </citation>
    <scope>NUCLEOTIDE SEQUENCE</scope>
    <source>
        <strain evidence="2">CHK154-13316</strain>
    </source>
</reference>
<proteinExistence type="predicted"/>
<accession>A0A921I379</accession>
<evidence type="ECO:0000313" key="2">
    <source>
        <dbReference type="EMBL" id="HJG10951.1"/>
    </source>
</evidence>
<name>A0A921I379_9BACE</name>
<evidence type="ECO:0000313" key="3">
    <source>
        <dbReference type="Proteomes" id="UP000747074"/>
    </source>
</evidence>
<evidence type="ECO:0000259" key="1">
    <source>
        <dbReference type="Pfam" id="PF11867"/>
    </source>
</evidence>
<dbReference type="AlphaFoldDB" id="A0A921I379"/>
<protein>
    <submittedName>
        <fullName evidence="2">DUF3387 domain-containing protein</fullName>
    </submittedName>
</protein>
<gene>
    <name evidence="2" type="ORF">K8V07_03370</name>
</gene>
<dbReference type="EMBL" id="DYVL01000050">
    <property type="protein sequence ID" value="HJG10951.1"/>
    <property type="molecule type" value="Genomic_DNA"/>
</dbReference>
<dbReference type="InterPro" id="IPR021810">
    <property type="entry name" value="T1RH-like_C"/>
</dbReference>